<feature type="compositionally biased region" description="Polar residues" evidence="10">
    <location>
        <begin position="134"/>
        <end position="145"/>
    </location>
</feature>
<keyword evidence="9" id="KW-0131">Cell cycle</keyword>
<keyword evidence="8" id="KW-0539">Nucleus</keyword>
<evidence type="ECO:0000256" key="8">
    <source>
        <dbReference type="ARBA" id="ARBA00023242"/>
    </source>
</evidence>
<protein>
    <recommendedName>
        <fullName evidence="4">PEST proteolytic signal-containing nuclear protein</fullName>
    </recommendedName>
</protein>
<feature type="region of interest" description="Disordered" evidence="10">
    <location>
        <begin position="98"/>
        <end position="150"/>
    </location>
</feature>
<keyword evidence="6" id="KW-0832">Ubl conjugation</keyword>
<evidence type="ECO:0000313" key="12">
    <source>
        <dbReference type="Proteomes" id="UP001153620"/>
    </source>
</evidence>
<dbReference type="GO" id="GO:0016567">
    <property type="term" value="P:protein ubiquitination"/>
    <property type="evidence" value="ECO:0007669"/>
    <property type="project" value="InterPro"/>
</dbReference>
<dbReference type="Pfam" id="PF15473">
    <property type="entry name" value="PCNP"/>
    <property type="match status" value="1"/>
</dbReference>
<dbReference type="PANTHER" id="PTHR16523:SF6">
    <property type="entry name" value="PEST PROTEOLYTIC SIGNAL-CONTAINING NUCLEAR PROTEIN"/>
    <property type="match status" value="1"/>
</dbReference>
<dbReference type="GO" id="GO:0005634">
    <property type="term" value="C:nucleus"/>
    <property type="evidence" value="ECO:0007669"/>
    <property type="project" value="UniProtKB-SubCell"/>
</dbReference>
<evidence type="ECO:0000256" key="9">
    <source>
        <dbReference type="ARBA" id="ARBA00023306"/>
    </source>
</evidence>
<comment type="subunit">
    <text evidence="3">Interacts with UHRF2/NIRF.</text>
</comment>
<evidence type="ECO:0000256" key="2">
    <source>
        <dbReference type="ARBA" id="ARBA00004123"/>
    </source>
</evidence>
<evidence type="ECO:0000256" key="7">
    <source>
        <dbReference type="ARBA" id="ARBA00022990"/>
    </source>
</evidence>
<comment type="subcellular location">
    <subcellularLocation>
        <location evidence="2">Nucleus</location>
    </subcellularLocation>
</comment>
<name>A0A9N9RX35_9DIPT</name>
<organism evidence="11 12">
    <name type="scientific">Chironomus riparius</name>
    <dbReference type="NCBI Taxonomy" id="315576"/>
    <lineage>
        <taxon>Eukaryota</taxon>
        <taxon>Metazoa</taxon>
        <taxon>Ecdysozoa</taxon>
        <taxon>Arthropoda</taxon>
        <taxon>Hexapoda</taxon>
        <taxon>Insecta</taxon>
        <taxon>Pterygota</taxon>
        <taxon>Neoptera</taxon>
        <taxon>Endopterygota</taxon>
        <taxon>Diptera</taxon>
        <taxon>Nematocera</taxon>
        <taxon>Chironomoidea</taxon>
        <taxon>Chironomidae</taxon>
        <taxon>Chironominae</taxon>
        <taxon>Chironomus</taxon>
    </lineage>
</organism>
<evidence type="ECO:0000256" key="5">
    <source>
        <dbReference type="ARBA" id="ARBA00022553"/>
    </source>
</evidence>
<dbReference type="OrthoDB" id="10068198at2759"/>
<sequence length="171" mass="19542">MDRHYKSSSELSKKRRSRSPIDRKDDKYHQKHRSREDYKKRSRSSSSNSSEDERHHKKPTNPPPAPKISMNFTKSTTLLKPATGIQIKLSTPAKPAPLIQKSTKISNVFNADSEPEEEMPPEAKMRMRNIGKDTPTSSGPNSFGKTKQGFIDTKKLFERKLKQMADEISND</sequence>
<dbReference type="GO" id="GO:0043161">
    <property type="term" value="P:proteasome-mediated ubiquitin-dependent protein catabolic process"/>
    <property type="evidence" value="ECO:0007669"/>
    <property type="project" value="TreeGrafter"/>
</dbReference>
<dbReference type="AlphaFoldDB" id="A0A9N9RX35"/>
<proteinExistence type="predicted"/>
<accession>A0A9N9RX35</accession>
<evidence type="ECO:0000256" key="4">
    <source>
        <dbReference type="ARBA" id="ARBA00022059"/>
    </source>
</evidence>
<gene>
    <name evidence="11" type="ORF">CHIRRI_LOCUS7886</name>
</gene>
<dbReference type="EMBL" id="OU895878">
    <property type="protein sequence ID" value="CAG9805009.1"/>
    <property type="molecule type" value="Genomic_DNA"/>
</dbReference>
<evidence type="ECO:0000313" key="11">
    <source>
        <dbReference type="EMBL" id="CAG9805009.1"/>
    </source>
</evidence>
<evidence type="ECO:0000256" key="10">
    <source>
        <dbReference type="SAM" id="MobiDB-lite"/>
    </source>
</evidence>
<reference evidence="11" key="1">
    <citation type="submission" date="2022-01" db="EMBL/GenBank/DDBJ databases">
        <authorList>
            <person name="King R."/>
        </authorList>
    </citation>
    <scope>NUCLEOTIDE SEQUENCE</scope>
</reference>
<reference evidence="11" key="2">
    <citation type="submission" date="2022-10" db="EMBL/GenBank/DDBJ databases">
        <authorList>
            <consortium name="ENA_rothamsted_submissions"/>
            <consortium name="culmorum"/>
            <person name="King R."/>
        </authorList>
    </citation>
    <scope>NUCLEOTIDE SEQUENCE</scope>
</reference>
<keyword evidence="12" id="KW-1185">Reference proteome</keyword>
<feature type="region of interest" description="Disordered" evidence="10">
    <location>
        <begin position="1"/>
        <end position="75"/>
    </location>
</feature>
<feature type="compositionally biased region" description="Polar residues" evidence="10">
    <location>
        <begin position="100"/>
        <end position="110"/>
    </location>
</feature>
<evidence type="ECO:0000256" key="3">
    <source>
        <dbReference type="ARBA" id="ARBA00011097"/>
    </source>
</evidence>
<comment type="function">
    <text evidence="1">May be involved in cell cycle regulation.</text>
</comment>
<dbReference type="Proteomes" id="UP001153620">
    <property type="component" value="Chromosome 2"/>
</dbReference>
<keyword evidence="7" id="KW-0007">Acetylation</keyword>
<evidence type="ECO:0000256" key="6">
    <source>
        <dbReference type="ARBA" id="ARBA00022843"/>
    </source>
</evidence>
<feature type="compositionally biased region" description="Basic and acidic residues" evidence="10">
    <location>
        <begin position="19"/>
        <end position="39"/>
    </location>
</feature>
<evidence type="ECO:0000256" key="1">
    <source>
        <dbReference type="ARBA" id="ARBA00002646"/>
    </source>
</evidence>
<dbReference type="InterPro" id="IPR029169">
    <property type="entry name" value="PCNP"/>
</dbReference>
<keyword evidence="5" id="KW-0597">Phosphoprotein</keyword>
<dbReference type="PANTHER" id="PTHR16523">
    <property type="entry name" value="PEST PROTEOLYTIC SIGNAL-CONTAINING NUCLEAR PROTEIN"/>
    <property type="match status" value="1"/>
</dbReference>